<dbReference type="Proteomes" id="UP000515442">
    <property type="component" value="Chromosome"/>
</dbReference>
<evidence type="ECO:0000256" key="1">
    <source>
        <dbReference type="ARBA" id="ARBA00022485"/>
    </source>
</evidence>
<reference evidence="6 7" key="1">
    <citation type="submission" date="2019-12" db="EMBL/GenBank/DDBJ databases">
        <title>complete genome sequences of Aeromonas veronii str. WP3-W19-ESBL-03 isolated from wastewater treatment plant effluent.</title>
        <authorList>
            <person name="Sekizuka T."/>
            <person name="Itokawa K."/>
            <person name="Yatsu K."/>
            <person name="Inamine Y."/>
            <person name="Kuroda M."/>
        </authorList>
    </citation>
    <scope>NUCLEOTIDE SEQUENCE [LARGE SCALE GENOMIC DNA]</scope>
    <source>
        <strain evidence="6 7">WP3-W19-ESBL-03</strain>
    </source>
</reference>
<dbReference type="Gene3D" id="3.30.70.20">
    <property type="match status" value="2"/>
</dbReference>
<dbReference type="PANTHER" id="PTHR43687:SF4">
    <property type="entry name" value="BLR5484 PROTEIN"/>
    <property type="match status" value="1"/>
</dbReference>
<organism evidence="6 7">
    <name type="scientific">Aeromonas veronii</name>
    <dbReference type="NCBI Taxonomy" id="654"/>
    <lineage>
        <taxon>Bacteria</taxon>
        <taxon>Pseudomonadati</taxon>
        <taxon>Pseudomonadota</taxon>
        <taxon>Gammaproteobacteria</taxon>
        <taxon>Aeromonadales</taxon>
        <taxon>Aeromonadaceae</taxon>
        <taxon>Aeromonas</taxon>
    </lineage>
</organism>
<dbReference type="PROSITE" id="PS51379">
    <property type="entry name" value="4FE4S_FER_2"/>
    <property type="match status" value="3"/>
</dbReference>
<evidence type="ECO:0000259" key="5">
    <source>
        <dbReference type="PROSITE" id="PS51379"/>
    </source>
</evidence>
<evidence type="ECO:0000256" key="3">
    <source>
        <dbReference type="ARBA" id="ARBA00023004"/>
    </source>
</evidence>
<name>A0A6S5CBZ9_AERVE</name>
<dbReference type="EMBL" id="AP022038">
    <property type="protein sequence ID" value="BBR40648.1"/>
    <property type="molecule type" value="Genomic_DNA"/>
</dbReference>
<feature type="domain" description="4Fe-4S ferredoxin-type" evidence="5">
    <location>
        <begin position="517"/>
        <end position="548"/>
    </location>
</feature>
<dbReference type="SUPFAM" id="SSF54862">
    <property type="entry name" value="4Fe-4S ferredoxins"/>
    <property type="match status" value="1"/>
</dbReference>
<dbReference type="GO" id="GO:0046872">
    <property type="term" value="F:metal ion binding"/>
    <property type="evidence" value="ECO:0007669"/>
    <property type="project" value="UniProtKB-KW"/>
</dbReference>
<accession>A0A6S5CBZ9</accession>
<evidence type="ECO:0000313" key="6">
    <source>
        <dbReference type="EMBL" id="BBR40648.1"/>
    </source>
</evidence>
<dbReference type="InterPro" id="IPR017900">
    <property type="entry name" value="4Fe4S_Fe_S_CS"/>
</dbReference>
<dbReference type="PANTHER" id="PTHR43687">
    <property type="entry name" value="ADENYLYLSULFATE REDUCTASE, BETA SUBUNIT"/>
    <property type="match status" value="1"/>
</dbReference>
<sequence length="629" mass="67749">MSQPKVGEWNPQDPDSLSVTFFPGELARLLLSRLTNKRPSHEVVRAGVYVSTEQTLPNLAHGARAAAHNARAYALQHTVKTDNLIPATVSYQSQGRLLLVGPEDRIRRAASLLPAGVKPTLLVSEAVHDAEATDLETIFDATASLAALTLREPGLTGYLGQFQLTGLNGQGERVNLAALCFPQQGFPQQAAAVSEQPREPRFDLVADLGRAPLFALERPPVGYLYLVDDDGLAEGLAELCALTGIFDKPRYFRLDPEACAFTARGVPGCSRCLDVCPTDALKPINGRIQIDPHLCQGFGSCASACPTGAIAYHQPDANTSGDYLFRLLKHYREAGGDAPLLLIAGENEREWVETELTRLPANWLPVWVEESASLGIESWFAALAYGASALRIALGDDAPESVRALVERELASAAVLLAGADLTADRIALLNPDAEQDKPISSEPAVALLEKPLKGDKRENLFAAFDALWQANEGSREPLAVPHGAPYGSVELKEADCTLCMGCVAVCPSRALHAVGHTPGLNFIEQDCIQCGMCEKACPEQAIVLVPRLQPVPEARRAVQSLKAEEAACCIRCSKPFAPASMIRRIQQKLAGHSHFQNEAAQRLLMCEDCRVKDVFAALAADPVSQLKV</sequence>
<keyword evidence="4" id="KW-0411">Iron-sulfur</keyword>
<dbReference type="InterPro" id="IPR017896">
    <property type="entry name" value="4Fe4S_Fe-S-bd"/>
</dbReference>
<gene>
    <name evidence="6" type="ORF">WP3W19E03_31730</name>
</gene>
<feature type="domain" description="4Fe-4S ferredoxin-type" evidence="5">
    <location>
        <begin position="488"/>
        <end position="513"/>
    </location>
</feature>
<protein>
    <submittedName>
        <fullName evidence="6">Ferredoxin</fullName>
    </submittedName>
</protein>
<dbReference type="GO" id="GO:0051539">
    <property type="term" value="F:4 iron, 4 sulfur cluster binding"/>
    <property type="evidence" value="ECO:0007669"/>
    <property type="project" value="UniProtKB-KW"/>
</dbReference>
<feature type="domain" description="4Fe-4S ferredoxin-type" evidence="5">
    <location>
        <begin position="286"/>
        <end position="315"/>
    </location>
</feature>
<evidence type="ECO:0000256" key="2">
    <source>
        <dbReference type="ARBA" id="ARBA00022723"/>
    </source>
</evidence>
<dbReference type="Pfam" id="PF00037">
    <property type="entry name" value="Fer4"/>
    <property type="match status" value="1"/>
</dbReference>
<dbReference type="Pfam" id="PF12838">
    <property type="entry name" value="Fer4_7"/>
    <property type="match status" value="1"/>
</dbReference>
<keyword evidence="2" id="KW-0479">Metal-binding</keyword>
<dbReference type="PROSITE" id="PS00198">
    <property type="entry name" value="4FE4S_FER_1"/>
    <property type="match status" value="1"/>
</dbReference>
<evidence type="ECO:0000313" key="7">
    <source>
        <dbReference type="Proteomes" id="UP000515442"/>
    </source>
</evidence>
<keyword evidence="1" id="KW-0004">4Fe-4S</keyword>
<keyword evidence="3" id="KW-0408">Iron</keyword>
<proteinExistence type="predicted"/>
<dbReference type="InterPro" id="IPR050572">
    <property type="entry name" value="Fe-S_Ferredoxin"/>
</dbReference>
<dbReference type="AlphaFoldDB" id="A0A6S5CBZ9"/>
<evidence type="ECO:0000256" key="4">
    <source>
        <dbReference type="ARBA" id="ARBA00023014"/>
    </source>
</evidence>